<evidence type="ECO:0000313" key="4">
    <source>
        <dbReference type="Proteomes" id="UP000597444"/>
    </source>
</evidence>
<sequence length="695" mass="78696">MEDTNRQRVLRHLQDEEVQARIHSTIERARNDATITIGRAAELFGFKESKLREMQSLNLLNPIRKESGQRQYTRDDLDKLAIIRELIDSKYGLQEIPNDIDILWRSLHSANVSRGQSEDDSAFAPIDVRIESEQELVFWRYYAPQALRMSLMLIRENLPNTTVGLVLPLHRQANEVIPTSETISMLGESLVGWLKSDGSTHILYTPCPSFQFPTDYFIYPLVRMGQEEWSESPEDATLIVLERPDRRLRKLSLNAPFVKLIRRLLSRLYQEASIMRACFGPGMRDERVSATNMSEIAGFQDVILEGLADLVVWLGGKTAHGEDRWRFCTILLPDTPIESLPLQQRRLNTRAQSANGPYVLGASDLSPDKSKTSVSIRAFQSGRVIYRPEISLKERMPVFVDVEGNIKSNIAVPIGAESGQPVGVLYVASDELHAFPKDDQQFLRVIGRFVENMLNTYNSRLQVTQDLRSLMRTPEVVDIFFNEFLSENSFMSDLESLLLNLHSSFEGIAEKVDSFSDGQKPAESHDVVSFIGLDVDDQEGIASRYGDQIMRHLSKAIGLRIQEYIVSLVTRSANCQLYYMYANRFYLILRGISLEKACEIAGKLQRSLSGNISLKRSEVADSVLIIPDITVHLAVSSYKREKLRQLLEESSSVVDISTKISQQLDSVLKQGLDEGGKVIKAYDKALHAFETWGNV</sequence>
<dbReference type="EMBL" id="BNJK01000001">
    <property type="protein sequence ID" value="GHO94483.1"/>
    <property type="molecule type" value="Genomic_DNA"/>
</dbReference>
<dbReference type="GO" id="GO:0006355">
    <property type="term" value="P:regulation of DNA-templated transcription"/>
    <property type="evidence" value="ECO:0007669"/>
    <property type="project" value="InterPro"/>
</dbReference>
<dbReference type="Proteomes" id="UP000597444">
    <property type="component" value="Unassembled WGS sequence"/>
</dbReference>
<dbReference type="PROSITE" id="PS50937">
    <property type="entry name" value="HTH_MERR_2"/>
    <property type="match status" value="1"/>
</dbReference>
<dbReference type="SMART" id="SM00422">
    <property type="entry name" value="HTH_MERR"/>
    <property type="match status" value="1"/>
</dbReference>
<dbReference type="SUPFAM" id="SSF46955">
    <property type="entry name" value="Putative DNA-binding domain"/>
    <property type="match status" value="1"/>
</dbReference>
<dbReference type="SUPFAM" id="SSF55781">
    <property type="entry name" value="GAF domain-like"/>
    <property type="match status" value="1"/>
</dbReference>
<dbReference type="Pfam" id="PF13411">
    <property type="entry name" value="MerR_1"/>
    <property type="match status" value="1"/>
</dbReference>
<dbReference type="PROSITE" id="PS50887">
    <property type="entry name" value="GGDEF"/>
    <property type="match status" value="1"/>
</dbReference>
<protein>
    <recommendedName>
        <fullName evidence="5">HTH merR-type domain-containing protein</fullName>
    </recommendedName>
</protein>
<evidence type="ECO:0000259" key="2">
    <source>
        <dbReference type="PROSITE" id="PS50937"/>
    </source>
</evidence>
<feature type="domain" description="HTH merR-type" evidence="2">
    <location>
        <begin position="34"/>
        <end position="102"/>
    </location>
</feature>
<evidence type="ECO:0000259" key="1">
    <source>
        <dbReference type="PROSITE" id="PS50887"/>
    </source>
</evidence>
<dbReference type="InterPro" id="IPR043128">
    <property type="entry name" value="Rev_trsase/Diguanyl_cyclase"/>
</dbReference>
<dbReference type="Gene3D" id="1.10.1660.10">
    <property type="match status" value="1"/>
</dbReference>
<dbReference type="RefSeq" id="WP_220205218.1">
    <property type="nucleotide sequence ID" value="NZ_BNJK01000001.1"/>
</dbReference>
<dbReference type="InterPro" id="IPR009061">
    <property type="entry name" value="DNA-bd_dom_put_sf"/>
</dbReference>
<dbReference type="Pfam" id="PF13185">
    <property type="entry name" value="GAF_2"/>
    <property type="match status" value="1"/>
</dbReference>
<dbReference type="InterPro" id="IPR000551">
    <property type="entry name" value="MerR-type_HTH_dom"/>
</dbReference>
<proteinExistence type="predicted"/>
<dbReference type="Gene3D" id="3.30.450.40">
    <property type="match status" value="1"/>
</dbReference>
<dbReference type="InterPro" id="IPR003018">
    <property type="entry name" value="GAF"/>
</dbReference>
<dbReference type="InterPro" id="IPR000160">
    <property type="entry name" value="GGDEF_dom"/>
</dbReference>
<dbReference type="Gene3D" id="3.30.70.270">
    <property type="match status" value="1"/>
</dbReference>
<reference evidence="3" key="1">
    <citation type="submission" date="2020-10" db="EMBL/GenBank/DDBJ databases">
        <title>Taxonomic study of unclassified bacteria belonging to the class Ktedonobacteria.</title>
        <authorList>
            <person name="Yabe S."/>
            <person name="Wang C.M."/>
            <person name="Zheng Y."/>
            <person name="Sakai Y."/>
            <person name="Cavaletti L."/>
            <person name="Monciardini P."/>
            <person name="Donadio S."/>
        </authorList>
    </citation>
    <scope>NUCLEOTIDE SEQUENCE</scope>
    <source>
        <strain evidence="3">ID150040</strain>
    </source>
</reference>
<keyword evidence="4" id="KW-1185">Reference proteome</keyword>
<dbReference type="InterPro" id="IPR029016">
    <property type="entry name" value="GAF-like_dom_sf"/>
</dbReference>
<comment type="caution">
    <text evidence="3">The sequence shown here is derived from an EMBL/GenBank/DDBJ whole genome shotgun (WGS) entry which is preliminary data.</text>
</comment>
<dbReference type="CDD" id="cd00592">
    <property type="entry name" value="HTH_MerR-like"/>
    <property type="match status" value="1"/>
</dbReference>
<name>A0A8J3ILA5_9CHLR</name>
<accession>A0A8J3ILA5</accession>
<evidence type="ECO:0008006" key="5">
    <source>
        <dbReference type="Google" id="ProtNLM"/>
    </source>
</evidence>
<dbReference type="AlphaFoldDB" id="A0A8J3ILA5"/>
<feature type="domain" description="GGDEF" evidence="1">
    <location>
        <begin position="526"/>
        <end position="684"/>
    </location>
</feature>
<organism evidence="3 4">
    <name type="scientific">Reticulibacter mediterranei</name>
    <dbReference type="NCBI Taxonomy" id="2778369"/>
    <lineage>
        <taxon>Bacteria</taxon>
        <taxon>Bacillati</taxon>
        <taxon>Chloroflexota</taxon>
        <taxon>Ktedonobacteria</taxon>
        <taxon>Ktedonobacterales</taxon>
        <taxon>Reticulibacteraceae</taxon>
        <taxon>Reticulibacter</taxon>
    </lineage>
</organism>
<gene>
    <name evidence="3" type="ORF">KSF_045310</name>
</gene>
<evidence type="ECO:0000313" key="3">
    <source>
        <dbReference type="EMBL" id="GHO94483.1"/>
    </source>
</evidence>
<dbReference type="GO" id="GO:0003677">
    <property type="term" value="F:DNA binding"/>
    <property type="evidence" value="ECO:0007669"/>
    <property type="project" value="InterPro"/>
</dbReference>